<reference evidence="3" key="1">
    <citation type="submission" date="2019-10" db="EMBL/GenBank/DDBJ databases">
        <authorList>
            <person name="Zhang R."/>
            <person name="Pan Y."/>
            <person name="Wang J."/>
            <person name="Ma R."/>
            <person name="Yu S."/>
        </authorList>
    </citation>
    <scope>NUCLEOTIDE SEQUENCE</scope>
    <source>
        <strain evidence="3">LA-IB0</strain>
        <tissue evidence="3">Leaf</tissue>
    </source>
</reference>
<organism evidence="3 4">
    <name type="scientific">Buddleja alternifolia</name>
    <dbReference type="NCBI Taxonomy" id="168488"/>
    <lineage>
        <taxon>Eukaryota</taxon>
        <taxon>Viridiplantae</taxon>
        <taxon>Streptophyta</taxon>
        <taxon>Embryophyta</taxon>
        <taxon>Tracheophyta</taxon>
        <taxon>Spermatophyta</taxon>
        <taxon>Magnoliopsida</taxon>
        <taxon>eudicotyledons</taxon>
        <taxon>Gunneridae</taxon>
        <taxon>Pentapetalae</taxon>
        <taxon>asterids</taxon>
        <taxon>lamiids</taxon>
        <taxon>Lamiales</taxon>
        <taxon>Scrophulariaceae</taxon>
        <taxon>Buddlejeae</taxon>
        <taxon>Buddleja</taxon>
    </lineage>
</organism>
<feature type="coiled-coil region" evidence="1">
    <location>
        <begin position="147"/>
        <end position="174"/>
    </location>
</feature>
<proteinExistence type="predicted"/>
<evidence type="ECO:0000256" key="2">
    <source>
        <dbReference type="SAM" id="Phobius"/>
    </source>
</evidence>
<sequence>MGDRDANAVRRQQYYVRPPDDHQVVLLCRRLIHVGKRKTGSVFDDAPPALSPSANLPAPSVSSSGVCGASGILWMLSSVVAMLELFLVLLMLLFCEFPCHILPSIRMMKTSWTNDNPGRRFLICERIECGKFMWWDPPTCSRSKAIIPGLLRRLNRHEDEMAKVELKMKKYKRACLILSSVLLLQLVWILFG</sequence>
<accession>A0AAV6X9Y5</accession>
<keyword evidence="4" id="KW-1185">Reference proteome</keyword>
<keyword evidence="2" id="KW-0812">Transmembrane</keyword>
<evidence type="ECO:0000256" key="1">
    <source>
        <dbReference type="SAM" id="Coils"/>
    </source>
</evidence>
<comment type="caution">
    <text evidence="3">The sequence shown here is derived from an EMBL/GenBank/DDBJ whole genome shotgun (WGS) entry which is preliminary data.</text>
</comment>
<dbReference type="EMBL" id="WHWC01000007">
    <property type="protein sequence ID" value="KAG8379338.1"/>
    <property type="molecule type" value="Genomic_DNA"/>
</dbReference>
<keyword evidence="1" id="KW-0175">Coiled coil</keyword>
<evidence type="ECO:0000313" key="4">
    <source>
        <dbReference type="Proteomes" id="UP000826271"/>
    </source>
</evidence>
<gene>
    <name evidence="3" type="ORF">BUALT_Bualt07G0078000</name>
</gene>
<evidence type="ECO:0000313" key="3">
    <source>
        <dbReference type="EMBL" id="KAG8379338.1"/>
    </source>
</evidence>
<protein>
    <recommendedName>
        <fullName evidence="5">Zinc finger GRF-type domain-containing protein</fullName>
    </recommendedName>
</protein>
<evidence type="ECO:0008006" key="5">
    <source>
        <dbReference type="Google" id="ProtNLM"/>
    </source>
</evidence>
<dbReference type="AlphaFoldDB" id="A0AAV6X9Y5"/>
<feature type="transmembrane region" description="Helical" evidence="2">
    <location>
        <begin position="72"/>
        <end position="99"/>
    </location>
</feature>
<feature type="transmembrane region" description="Helical" evidence="2">
    <location>
        <begin position="174"/>
        <end position="191"/>
    </location>
</feature>
<name>A0AAV6X9Y5_9LAMI</name>
<dbReference type="Proteomes" id="UP000826271">
    <property type="component" value="Unassembled WGS sequence"/>
</dbReference>
<keyword evidence="2" id="KW-1133">Transmembrane helix</keyword>
<dbReference type="PANTHER" id="PTHR33248">
    <property type="entry name" value="ZINC ION-BINDING PROTEIN"/>
    <property type="match status" value="1"/>
</dbReference>
<keyword evidence="2" id="KW-0472">Membrane</keyword>